<keyword evidence="2" id="KW-1185">Reference proteome</keyword>
<dbReference type="EMBL" id="JH718238">
    <property type="protein sequence ID" value="EJC97508.1"/>
    <property type="molecule type" value="Genomic_DNA"/>
</dbReference>
<dbReference type="CDD" id="cd09272">
    <property type="entry name" value="RNase_HI_RT_Ty1"/>
    <property type="match status" value="1"/>
</dbReference>
<dbReference type="GeneID" id="18679365"/>
<feature type="non-terminal residue" evidence="1">
    <location>
        <position position="1"/>
    </location>
</feature>
<dbReference type="OMA" id="ELMWILI"/>
<dbReference type="Proteomes" id="UP000053630">
    <property type="component" value="Unassembled WGS sequence"/>
</dbReference>
<dbReference type="PANTHER" id="PTHR11439">
    <property type="entry name" value="GAG-POL-RELATED RETROTRANSPOSON"/>
    <property type="match status" value="1"/>
</dbReference>
<protein>
    <recommendedName>
        <fullName evidence="3">Reverse transcriptase Ty1/copia-type domain-containing protein</fullName>
    </recommendedName>
</protein>
<dbReference type="KEGG" id="fme:FOMMEDRAFT_49700"/>
<dbReference type="AlphaFoldDB" id="R7SFM1"/>
<dbReference type="RefSeq" id="XP_007272228.1">
    <property type="nucleotide sequence ID" value="XM_007272166.1"/>
</dbReference>
<dbReference type="OrthoDB" id="3344688at2759"/>
<evidence type="ECO:0000313" key="2">
    <source>
        <dbReference type="Proteomes" id="UP000053630"/>
    </source>
</evidence>
<organism evidence="1 2">
    <name type="scientific">Fomitiporia mediterranea (strain MF3/22)</name>
    <name type="common">Grapevine white-rot fungus</name>
    <dbReference type="NCBI Taxonomy" id="694068"/>
    <lineage>
        <taxon>Eukaryota</taxon>
        <taxon>Fungi</taxon>
        <taxon>Dikarya</taxon>
        <taxon>Basidiomycota</taxon>
        <taxon>Agaricomycotina</taxon>
        <taxon>Agaricomycetes</taxon>
        <taxon>Hymenochaetales</taxon>
        <taxon>Hymenochaetaceae</taxon>
        <taxon>Fomitiporia</taxon>
    </lineage>
</organism>
<feature type="non-terminal residue" evidence="1">
    <location>
        <position position="192"/>
    </location>
</feature>
<proteinExistence type="predicted"/>
<evidence type="ECO:0008006" key="3">
    <source>
        <dbReference type="Google" id="ProtNLM"/>
    </source>
</evidence>
<gene>
    <name evidence="1" type="ORF">FOMMEDRAFT_49700</name>
</gene>
<evidence type="ECO:0000313" key="1">
    <source>
        <dbReference type="EMBL" id="EJC97508.1"/>
    </source>
</evidence>
<accession>R7SFM1</accession>
<dbReference type="eggNOG" id="KOG0017">
    <property type="taxonomic scope" value="Eukaryota"/>
</dbReference>
<name>R7SFM1_FOMME</name>
<reference evidence="2" key="1">
    <citation type="journal article" date="2012" name="Science">
        <title>The Paleozoic origin of enzymatic lignin decomposition reconstructed from 31 fungal genomes.</title>
        <authorList>
            <person name="Floudas D."/>
            <person name="Binder M."/>
            <person name="Riley R."/>
            <person name="Barry K."/>
            <person name="Blanchette R.A."/>
            <person name="Henrissat B."/>
            <person name="Martinez A.T."/>
            <person name="Otillar R."/>
            <person name="Spatafora J.W."/>
            <person name="Yadav J.S."/>
            <person name="Aerts A."/>
            <person name="Benoit I."/>
            <person name="Boyd A."/>
            <person name="Carlson A."/>
            <person name="Copeland A."/>
            <person name="Coutinho P.M."/>
            <person name="de Vries R.P."/>
            <person name="Ferreira P."/>
            <person name="Findley K."/>
            <person name="Foster B."/>
            <person name="Gaskell J."/>
            <person name="Glotzer D."/>
            <person name="Gorecki P."/>
            <person name="Heitman J."/>
            <person name="Hesse C."/>
            <person name="Hori C."/>
            <person name="Igarashi K."/>
            <person name="Jurgens J.A."/>
            <person name="Kallen N."/>
            <person name="Kersten P."/>
            <person name="Kohler A."/>
            <person name="Kuees U."/>
            <person name="Kumar T.K.A."/>
            <person name="Kuo A."/>
            <person name="LaButti K."/>
            <person name="Larrondo L.F."/>
            <person name="Lindquist E."/>
            <person name="Ling A."/>
            <person name="Lombard V."/>
            <person name="Lucas S."/>
            <person name="Lundell T."/>
            <person name="Martin R."/>
            <person name="McLaughlin D.J."/>
            <person name="Morgenstern I."/>
            <person name="Morin E."/>
            <person name="Murat C."/>
            <person name="Nagy L.G."/>
            <person name="Nolan M."/>
            <person name="Ohm R.A."/>
            <person name="Patyshakuliyeva A."/>
            <person name="Rokas A."/>
            <person name="Ruiz-Duenas F.J."/>
            <person name="Sabat G."/>
            <person name="Salamov A."/>
            <person name="Samejima M."/>
            <person name="Schmutz J."/>
            <person name="Slot J.C."/>
            <person name="St John F."/>
            <person name="Stenlid J."/>
            <person name="Sun H."/>
            <person name="Sun S."/>
            <person name="Syed K."/>
            <person name="Tsang A."/>
            <person name="Wiebenga A."/>
            <person name="Young D."/>
            <person name="Pisabarro A."/>
            <person name="Eastwood D.C."/>
            <person name="Martin F."/>
            <person name="Cullen D."/>
            <person name="Grigoriev I.V."/>
            <person name="Hibbett D.S."/>
        </authorList>
    </citation>
    <scope>NUCLEOTIDE SEQUENCE [LARGE SCALE GENOMIC DNA]</scope>
    <source>
        <strain evidence="2">MF3/22</strain>
    </source>
</reference>
<sequence length="192" mass="22059">YMNMVGTLRYIADCTQPDIAFATNQLAKYLNDPGMEHYLALKHCYMYLKTMNNVWLQLSSTNQSILNSYTDTDSMMQEGHCAISGYAFYLSDSLVSWSSKRQTLVANSMYEAELIALTRGTQEAIALTHLAEEILQVSDALIDIYCNNNAVIQTVTLDELKYSERTKHLDHKKDFIKCYIELEYINVKYIQT</sequence>